<accession>A0ABD5RFH7</accession>
<name>A0ABD5RFH7_9EURY</name>
<feature type="transmembrane region" description="Helical" evidence="6">
    <location>
        <begin position="334"/>
        <end position="356"/>
    </location>
</feature>
<keyword evidence="5 6" id="KW-0472">Membrane</keyword>
<dbReference type="PANTHER" id="PTHR30250:SF26">
    <property type="entry name" value="PSMA PROTEIN"/>
    <property type="match status" value="1"/>
</dbReference>
<sequence>MADSDRDITGGFASILSGRVGALLLGLIITPIIVRILGSGRYGQYAFLMSVLGMAMIVVDAGIMDGMRKFVAERTEAERGYVFGFYVRVALGTGVVVAGGGVLLVETGVIAPLVGETIASFVILLAGILVVRQLFRAFRSALMGLGLERYSEPLQVGQKALFGLIGIALALLGWGITGLLVGHLVATAGMAIIGLWLLSGRMDFRQVVRRTPDRFPRNELLSFNALSVGLTLLTTSLYHVDILLLQPLAGNQATGYYRAALVVAEFVWFIPFALQMALLHSTAELWADGQHDRIEVLAGRITRYTVALTLLVALGIGVLAGAFVPLYFGDEFTAATRFVLLLLPGAVGFAVARPILAIGQGNGQLRPLVVATAVAALLNLVLNLLLITEYGPDGAAVATSVSYGSMLLFHVVAARRIGFDPLTDLRLWRILVAFAVTAPILLGVVAVLPSPLLALVVVPLTGGVIYGSVSVVVGVVRFSEVEGELGRLPAPISTVVKQAVRTLDPTA</sequence>
<evidence type="ECO:0000256" key="5">
    <source>
        <dbReference type="ARBA" id="ARBA00023136"/>
    </source>
</evidence>
<dbReference type="PANTHER" id="PTHR30250">
    <property type="entry name" value="PST FAMILY PREDICTED COLANIC ACID TRANSPORTER"/>
    <property type="match status" value="1"/>
</dbReference>
<feature type="transmembrane region" description="Helical" evidence="6">
    <location>
        <begin position="260"/>
        <end position="283"/>
    </location>
</feature>
<dbReference type="AlphaFoldDB" id="A0ABD5RFH7"/>
<dbReference type="EMBL" id="JBHSKX010000002">
    <property type="protein sequence ID" value="MFC5368581.1"/>
    <property type="molecule type" value="Genomic_DNA"/>
</dbReference>
<keyword evidence="4 6" id="KW-1133">Transmembrane helix</keyword>
<evidence type="ECO:0000256" key="4">
    <source>
        <dbReference type="ARBA" id="ARBA00022989"/>
    </source>
</evidence>
<evidence type="ECO:0000256" key="1">
    <source>
        <dbReference type="ARBA" id="ARBA00004651"/>
    </source>
</evidence>
<evidence type="ECO:0000256" key="3">
    <source>
        <dbReference type="ARBA" id="ARBA00022692"/>
    </source>
</evidence>
<keyword evidence="8" id="KW-1185">Reference proteome</keyword>
<feature type="transmembrane region" description="Helical" evidence="6">
    <location>
        <begin position="304"/>
        <end position="328"/>
    </location>
</feature>
<comment type="caution">
    <text evidence="7">The sequence shown here is derived from an EMBL/GenBank/DDBJ whole genome shotgun (WGS) entry which is preliminary data.</text>
</comment>
<dbReference type="InterPro" id="IPR050833">
    <property type="entry name" value="Poly_Biosynth_Transport"/>
</dbReference>
<feature type="transmembrane region" description="Helical" evidence="6">
    <location>
        <begin position="220"/>
        <end position="240"/>
    </location>
</feature>
<feature type="transmembrane region" description="Helical" evidence="6">
    <location>
        <begin position="427"/>
        <end position="448"/>
    </location>
</feature>
<feature type="transmembrane region" description="Helical" evidence="6">
    <location>
        <begin position="180"/>
        <end position="199"/>
    </location>
</feature>
<proteinExistence type="predicted"/>
<evidence type="ECO:0000313" key="7">
    <source>
        <dbReference type="EMBL" id="MFC5368581.1"/>
    </source>
</evidence>
<evidence type="ECO:0000313" key="8">
    <source>
        <dbReference type="Proteomes" id="UP001596201"/>
    </source>
</evidence>
<protein>
    <submittedName>
        <fullName evidence="7">Lipopolysaccharide biosynthesis protein</fullName>
    </submittedName>
</protein>
<feature type="transmembrane region" description="Helical" evidence="6">
    <location>
        <begin position="368"/>
        <end position="388"/>
    </location>
</feature>
<dbReference type="RefSeq" id="WP_227230853.1">
    <property type="nucleotide sequence ID" value="NZ_JAJCVJ010000002.1"/>
</dbReference>
<evidence type="ECO:0000256" key="6">
    <source>
        <dbReference type="SAM" id="Phobius"/>
    </source>
</evidence>
<comment type="subcellular location">
    <subcellularLocation>
        <location evidence="1">Cell membrane</location>
        <topology evidence="1">Multi-pass membrane protein</topology>
    </subcellularLocation>
</comment>
<gene>
    <name evidence="7" type="ORF">ACFPJ5_16770</name>
</gene>
<feature type="transmembrane region" description="Helical" evidence="6">
    <location>
        <begin position="394"/>
        <end position="415"/>
    </location>
</feature>
<feature type="transmembrane region" description="Helical" evidence="6">
    <location>
        <begin position="12"/>
        <end position="33"/>
    </location>
</feature>
<dbReference type="GO" id="GO:0005886">
    <property type="term" value="C:plasma membrane"/>
    <property type="evidence" value="ECO:0007669"/>
    <property type="project" value="UniProtKB-SubCell"/>
</dbReference>
<dbReference type="Proteomes" id="UP001596201">
    <property type="component" value="Unassembled WGS sequence"/>
</dbReference>
<feature type="transmembrane region" description="Helical" evidence="6">
    <location>
        <begin position="45"/>
        <end position="64"/>
    </location>
</feature>
<keyword evidence="3 6" id="KW-0812">Transmembrane</keyword>
<feature type="transmembrane region" description="Helical" evidence="6">
    <location>
        <begin position="117"/>
        <end position="135"/>
    </location>
</feature>
<feature type="transmembrane region" description="Helical" evidence="6">
    <location>
        <begin position="454"/>
        <end position="478"/>
    </location>
</feature>
<feature type="transmembrane region" description="Helical" evidence="6">
    <location>
        <begin position="85"/>
        <end position="105"/>
    </location>
</feature>
<reference evidence="7 8" key="1">
    <citation type="journal article" date="2019" name="Int. J. Syst. Evol. Microbiol.">
        <title>The Global Catalogue of Microorganisms (GCM) 10K type strain sequencing project: providing services to taxonomists for standard genome sequencing and annotation.</title>
        <authorList>
            <consortium name="The Broad Institute Genomics Platform"/>
            <consortium name="The Broad Institute Genome Sequencing Center for Infectious Disease"/>
            <person name="Wu L."/>
            <person name="Ma J."/>
        </authorList>
    </citation>
    <scope>NUCLEOTIDE SEQUENCE [LARGE SCALE GENOMIC DNA]</scope>
    <source>
        <strain evidence="7 8">CGMCC 1.12237</strain>
    </source>
</reference>
<organism evidence="7 8">
    <name type="scientific">Salinirubrum litoreum</name>
    <dbReference type="NCBI Taxonomy" id="1126234"/>
    <lineage>
        <taxon>Archaea</taxon>
        <taxon>Methanobacteriati</taxon>
        <taxon>Methanobacteriota</taxon>
        <taxon>Stenosarchaea group</taxon>
        <taxon>Halobacteria</taxon>
        <taxon>Halobacteriales</taxon>
        <taxon>Haloferacaceae</taxon>
        <taxon>Salinirubrum</taxon>
    </lineage>
</organism>
<keyword evidence="2" id="KW-1003">Cell membrane</keyword>
<feature type="transmembrane region" description="Helical" evidence="6">
    <location>
        <begin position="156"/>
        <end position="174"/>
    </location>
</feature>
<evidence type="ECO:0000256" key="2">
    <source>
        <dbReference type="ARBA" id="ARBA00022475"/>
    </source>
</evidence>
<dbReference type="Pfam" id="PF01943">
    <property type="entry name" value="Polysacc_synt"/>
    <property type="match status" value="1"/>
</dbReference>
<dbReference type="InterPro" id="IPR002797">
    <property type="entry name" value="Polysacc_synth"/>
</dbReference>